<reference evidence="2" key="1">
    <citation type="journal article" date="2019" name="PLoS Negl. Trop. Dis.">
        <title>Revisiting the worldwide diversity of Leptospira species in the environment.</title>
        <authorList>
            <person name="Vincent A.T."/>
            <person name="Schiettekatte O."/>
            <person name="Bourhy P."/>
            <person name="Veyrier F.J."/>
            <person name="Picardeau M."/>
        </authorList>
    </citation>
    <scope>NUCLEOTIDE SEQUENCE [LARGE SCALE GENOMIC DNA]</scope>
    <source>
        <strain evidence="2">SSW15</strain>
    </source>
</reference>
<dbReference type="SUPFAM" id="SSF54001">
    <property type="entry name" value="Cysteine proteinases"/>
    <property type="match status" value="1"/>
</dbReference>
<dbReference type="Proteomes" id="UP000298458">
    <property type="component" value="Unassembled WGS sequence"/>
</dbReference>
<feature type="domain" description="Transglutaminase-like" evidence="1">
    <location>
        <begin position="176"/>
        <end position="252"/>
    </location>
</feature>
<organism evidence="2 3">
    <name type="scientific">Leptospira fletcheri</name>
    <dbReference type="NCBI Taxonomy" id="2484981"/>
    <lineage>
        <taxon>Bacteria</taxon>
        <taxon>Pseudomonadati</taxon>
        <taxon>Spirochaetota</taxon>
        <taxon>Spirochaetia</taxon>
        <taxon>Leptospirales</taxon>
        <taxon>Leptospiraceae</taxon>
        <taxon>Leptospira</taxon>
    </lineage>
</organism>
<dbReference type="InterPro" id="IPR013589">
    <property type="entry name" value="Bac_transglu_N"/>
</dbReference>
<evidence type="ECO:0000313" key="3">
    <source>
        <dbReference type="Proteomes" id="UP000298458"/>
    </source>
</evidence>
<dbReference type="PANTHER" id="PTHR33490:SF1">
    <property type="entry name" value="SLL1233 PROTEIN"/>
    <property type="match status" value="1"/>
</dbReference>
<dbReference type="AlphaFoldDB" id="A0A4R9GJ60"/>
<dbReference type="Pfam" id="PF01841">
    <property type="entry name" value="Transglut_core"/>
    <property type="match status" value="1"/>
</dbReference>
<dbReference type="InterPro" id="IPR018667">
    <property type="entry name" value="DUF2126"/>
</dbReference>
<dbReference type="PANTHER" id="PTHR33490">
    <property type="entry name" value="BLR5614 PROTEIN-RELATED"/>
    <property type="match status" value="1"/>
</dbReference>
<name>A0A4R9GJ60_9LEPT</name>
<dbReference type="SMART" id="SM00460">
    <property type="entry name" value="TGc"/>
    <property type="match status" value="1"/>
</dbReference>
<dbReference type="InterPro" id="IPR038765">
    <property type="entry name" value="Papain-like_cys_pep_sf"/>
</dbReference>
<evidence type="ECO:0000259" key="1">
    <source>
        <dbReference type="SMART" id="SM00460"/>
    </source>
</evidence>
<proteinExistence type="predicted"/>
<protein>
    <submittedName>
        <fullName evidence="2">Transglutaminase family protein</fullName>
    </submittedName>
</protein>
<keyword evidence="3" id="KW-1185">Reference proteome</keyword>
<dbReference type="OrthoDB" id="9804872at2"/>
<comment type="caution">
    <text evidence="2">The sequence shown here is derived from an EMBL/GenBank/DDBJ whole genome shotgun (WGS) entry which is preliminary data.</text>
</comment>
<dbReference type="EMBL" id="RQET01000002">
    <property type="protein sequence ID" value="TGK13143.1"/>
    <property type="molecule type" value="Genomic_DNA"/>
</dbReference>
<evidence type="ECO:0000313" key="2">
    <source>
        <dbReference type="EMBL" id="TGK13143.1"/>
    </source>
</evidence>
<dbReference type="Pfam" id="PF09899">
    <property type="entry name" value="DUF2126"/>
    <property type="match status" value="1"/>
</dbReference>
<sequence>MPLLVSLTHETSYLYDRPVSLSPHVIRLRPAPHSRTKIVSYSLQVDPSKQFLNWQQDPFGNYQARLVFPEKTSCLRILVDLIAEIHVLNPFDFFLEPEAETTPFVYSDALRKELLPYLSATDGSYALADYISKLRKEGILSTARTVDYLVRLNQKVYEDVSYVIRMEPGVQSCTETLERKSGSCRDSAFLLVQILRHIGLAARFVSGYLIQLRPDEVPSDGPQGPKEDFTDLHAWAEVYLPGAGWVGLDPTSGLFAGEGHIPLAAVPEPSSASPVFGYSDPADTKFHFRMEVKRIQESPRVTKPYSEPQWERILNAGKTIDHRLKKQDIRISIGGEPTFVSDTDRQDPQWNTSALGSEKLRLSQELLTKLRNRMTPGSVVQVAQGKWYPGEPLPRWSLNVFWRKDGEILWSDQNILASLGEEKKRDPVRDLAAAEGLGKKICSSLGLSSDHLHPLFEDGFYYLWKEGQLPEWNSKAEASPEKEDFSFEALERRKVLSLLDDGFRLQKAFALPLQYDYVERRWESSEWKSRRDRLYLVPGDSPAGFRLPFASISETFRASALFTDISDRGKLPSYQELYEKGKFRSKKKGTFFPDGKDLPIRTTLVLEPREGILRIFLPPVERLDVWLELMASIESACADSKIPVLLEGYEPPSDSRLSLFRITPDPGVIEVNLHPSSSFEELEEKTRILYEEAKATKLSAEKFQIDGRQSGTGGGNHITVGAITPSDSPFLRRPDLLRSLVSYWQHHPSLSYLFSGLFVGPTSQAPRLDEGRDEVLYEFSLAAKQVDESKRLPPWLVDRLFRNLLTDLTGNTHRAEISIDKLYPPTGPRLGLVELRAFEMPPHYRMSVVQQLLVLSLLGRFWEKPYRKPPVFWGTELHDRFLLPHYVWSDFQEVLNDLREHGYPLEEEDFFPFFEFRFPVYGTMKKDAVFLELRLALEPWNVLGEESSSFGTSRSVDSALERLQVRTEGWVAERFRLSCNGFEVPLRSTEKKGEAVAGVRFKAWNPPFTLHPNLPVQNPLVFDIWDSWSQRSLGGCRYYVSHPGGRAYDSFPINSFEAESRRNSRFFADGHTPGSSRPPRRIESSPFYTLDLRWAEKPA</sequence>
<dbReference type="RefSeq" id="WP_135766653.1">
    <property type="nucleotide sequence ID" value="NZ_RQET01000002.1"/>
</dbReference>
<dbReference type="InterPro" id="IPR002931">
    <property type="entry name" value="Transglutaminase-like"/>
</dbReference>
<gene>
    <name evidence="2" type="ORF">EHO60_02785</name>
</gene>
<dbReference type="Gene3D" id="3.10.620.30">
    <property type="match status" value="1"/>
</dbReference>
<dbReference type="Pfam" id="PF08379">
    <property type="entry name" value="Bact_transglu_N"/>
    <property type="match status" value="1"/>
</dbReference>
<accession>A0A4R9GJ60</accession>